<dbReference type="Pfam" id="PF01734">
    <property type="entry name" value="Patatin"/>
    <property type="match status" value="1"/>
</dbReference>
<keyword evidence="2" id="KW-0442">Lipid degradation</keyword>
<protein>
    <submittedName>
        <fullName evidence="4">NTE family protein</fullName>
    </submittedName>
</protein>
<evidence type="ECO:0000313" key="5">
    <source>
        <dbReference type="Proteomes" id="UP000198660"/>
    </source>
</evidence>
<feature type="short sequence motif" description="DGA/G" evidence="2">
    <location>
        <begin position="198"/>
        <end position="200"/>
    </location>
</feature>
<organism evidence="4 5">
    <name type="scientific">Marininema halotolerans</name>
    <dbReference type="NCBI Taxonomy" id="1155944"/>
    <lineage>
        <taxon>Bacteria</taxon>
        <taxon>Bacillati</taxon>
        <taxon>Bacillota</taxon>
        <taxon>Bacilli</taxon>
        <taxon>Bacillales</taxon>
        <taxon>Thermoactinomycetaceae</taxon>
        <taxon>Marininema</taxon>
    </lineage>
</organism>
<sequence length="332" mass="36990">MIWEHGGGKVQADAVLEGGGIKAFGLVGALSVAEEKGYRWKRLAGSSAGAIVASLLAAGYRAEELYQMITDHPFTSFIPTSWYHRIPLIGPYGGASVRLWMKKGLYSGDPLEDWVGEMLAKKGIYTFADLKEKELTIIASDISRGSLLVLPKDLKDYGCRPEKFFVAKAVRMSCSIPLFFDPVKIQHQSSRKMCYIVDGGVLSNFPVWLFDQDQPRWPTFGFRFLSETVENAPRTIGNPISLVSAMFHTMLDAHDNRHIKEQDKIRTIQVPALGVKLTDFDLDRGKRESLYNAGVEAAKNFFRDWSFSQYLASRGCDSSGSVVVRMNTVRSG</sequence>
<dbReference type="AlphaFoldDB" id="A0A1I6QQH0"/>
<dbReference type="Proteomes" id="UP000198660">
    <property type="component" value="Unassembled WGS sequence"/>
</dbReference>
<keyword evidence="1 2" id="KW-0443">Lipid metabolism</keyword>
<gene>
    <name evidence="4" type="ORF">SAMN05444972_103310</name>
</gene>
<reference evidence="5" key="1">
    <citation type="submission" date="2016-10" db="EMBL/GenBank/DDBJ databases">
        <authorList>
            <person name="Varghese N."/>
            <person name="Submissions S."/>
        </authorList>
    </citation>
    <scope>NUCLEOTIDE SEQUENCE [LARGE SCALE GENOMIC DNA]</scope>
    <source>
        <strain evidence="5">DSM 45789</strain>
    </source>
</reference>
<evidence type="ECO:0000256" key="1">
    <source>
        <dbReference type="ARBA" id="ARBA00023098"/>
    </source>
</evidence>
<dbReference type="EMBL" id="FPAA01000003">
    <property type="protein sequence ID" value="SFS54602.1"/>
    <property type="molecule type" value="Genomic_DNA"/>
</dbReference>
<dbReference type="PANTHER" id="PTHR46394">
    <property type="entry name" value="ANNEXIN"/>
    <property type="match status" value="1"/>
</dbReference>
<name>A0A1I6QQH0_9BACL</name>
<dbReference type="Gene3D" id="3.40.1090.10">
    <property type="entry name" value="Cytosolic phospholipase A2 catalytic domain"/>
    <property type="match status" value="2"/>
</dbReference>
<dbReference type="PROSITE" id="PS51635">
    <property type="entry name" value="PNPLA"/>
    <property type="match status" value="1"/>
</dbReference>
<dbReference type="InterPro" id="IPR016035">
    <property type="entry name" value="Acyl_Trfase/lysoPLipase"/>
</dbReference>
<dbReference type="CDD" id="cd07207">
    <property type="entry name" value="Pat_ExoU_VipD_like"/>
    <property type="match status" value="1"/>
</dbReference>
<feature type="short sequence motif" description="GXSXG" evidence="2">
    <location>
        <begin position="45"/>
        <end position="49"/>
    </location>
</feature>
<evidence type="ECO:0000313" key="4">
    <source>
        <dbReference type="EMBL" id="SFS54602.1"/>
    </source>
</evidence>
<dbReference type="InterPro" id="IPR052580">
    <property type="entry name" value="Lipid_Hydrolase"/>
</dbReference>
<feature type="domain" description="PNPLA" evidence="3">
    <location>
        <begin position="14"/>
        <end position="211"/>
    </location>
</feature>
<evidence type="ECO:0000259" key="3">
    <source>
        <dbReference type="PROSITE" id="PS51635"/>
    </source>
</evidence>
<evidence type="ECO:0000256" key="2">
    <source>
        <dbReference type="PROSITE-ProRule" id="PRU01161"/>
    </source>
</evidence>
<keyword evidence="5" id="KW-1185">Reference proteome</keyword>
<dbReference type="SUPFAM" id="SSF52151">
    <property type="entry name" value="FabD/lysophospholipase-like"/>
    <property type="match status" value="1"/>
</dbReference>
<feature type="active site" description="Nucleophile" evidence="2">
    <location>
        <position position="47"/>
    </location>
</feature>
<dbReference type="InterPro" id="IPR002641">
    <property type="entry name" value="PNPLA_dom"/>
</dbReference>
<comment type="caution">
    <text evidence="2">Lacks conserved residue(s) required for the propagation of feature annotation.</text>
</comment>
<feature type="active site" description="Proton acceptor" evidence="2">
    <location>
        <position position="198"/>
    </location>
</feature>
<keyword evidence="2" id="KW-0378">Hydrolase</keyword>
<dbReference type="GO" id="GO:0016787">
    <property type="term" value="F:hydrolase activity"/>
    <property type="evidence" value="ECO:0007669"/>
    <property type="project" value="UniProtKB-UniRule"/>
</dbReference>
<dbReference type="GO" id="GO:0016042">
    <property type="term" value="P:lipid catabolic process"/>
    <property type="evidence" value="ECO:0007669"/>
    <property type="project" value="UniProtKB-UniRule"/>
</dbReference>
<accession>A0A1I6QQH0</accession>
<dbReference type="PANTHER" id="PTHR46394:SF1">
    <property type="entry name" value="PNPLA DOMAIN-CONTAINING PROTEIN"/>
    <property type="match status" value="1"/>
</dbReference>
<proteinExistence type="predicted"/>